<evidence type="ECO:0000256" key="2">
    <source>
        <dbReference type="ARBA" id="ARBA00023239"/>
    </source>
</evidence>
<dbReference type="Gene3D" id="2.40.40.10">
    <property type="entry name" value="RlpA-like domain"/>
    <property type="match status" value="1"/>
</dbReference>
<evidence type="ECO:0000256" key="3">
    <source>
        <dbReference type="ARBA" id="ARBA00023316"/>
    </source>
</evidence>
<reference evidence="8 9" key="1">
    <citation type="journal article" date="2024" name="Chem. Sci.">
        <title>Discovery of megapolipeptins by genome mining of a Burkholderiales bacteria collection.</title>
        <authorList>
            <person name="Paulo B.S."/>
            <person name="Recchia M.J.J."/>
            <person name="Lee S."/>
            <person name="Fergusson C.H."/>
            <person name="Romanowski S.B."/>
            <person name="Hernandez A."/>
            <person name="Krull N."/>
            <person name="Liu D.Y."/>
            <person name="Cavanagh H."/>
            <person name="Bos A."/>
            <person name="Gray C.A."/>
            <person name="Murphy B.T."/>
            <person name="Linington R.G."/>
            <person name="Eustaquio A.S."/>
        </authorList>
    </citation>
    <scope>NUCLEOTIDE SEQUENCE [LARGE SCALE GENOMIC DNA]</scope>
    <source>
        <strain evidence="8 9">RL21-008-BIB-B</strain>
    </source>
</reference>
<evidence type="ECO:0000256" key="1">
    <source>
        <dbReference type="ARBA" id="ARBA00022729"/>
    </source>
</evidence>
<dbReference type="InterPro" id="IPR012997">
    <property type="entry name" value="RplA"/>
</dbReference>
<dbReference type="PANTHER" id="PTHR34183">
    <property type="entry name" value="ENDOLYTIC PEPTIDOGLYCAN TRANSGLYCOSYLASE RLPA"/>
    <property type="match status" value="1"/>
</dbReference>
<feature type="domain" description="SPOR" evidence="7">
    <location>
        <begin position="322"/>
        <end position="401"/>
    </location>
</feature>
<dbReference type="Pfam" id="PF05036">
    <property type="entry name" value="SPOR"/>
    <property type="match status" value="1"/>
</dbReference>
<dbReference type="HAMAP" id="MF_02071">
    <property type="entry name" value="RlpA"/>
    <property type="match status" value="1"/>
</dbReference>
<evidence type="ECO:0000256" key="5">
    <source>
        <dbReference type="RuleBase" id="RU003495"/>
    </source>
</evidence>
<dbReference type="EC" id="4.2.2.-" evidence="4"/>
<dbReference type="Pfam" id="PF03330">
    <property type="entry name" value="DPBB_1"/>
    <property type="match status" value="1"/>
</dbReference>
<organism evidence="8 9">
    <name type="scientific">Herbaspirillum rhizosphaerae</name>
    <dbReference type="NCBI Taxonomy" id="346179"/>
    <lineage>
        <taxon>Bacteria</taxon>
        <taxon>Pseudomonadati</taxon>
        <taxon>Pseudomonadota</taxon>
        <taxon>Betaproteobacteria</taxon>
        <taxon>Burkholderiales</taxon>
        <taxon>Oxalobacteraceae</taxon>
        <taxon>Herbaspirillum</taxon>
    </lineage>
</organism>
<dbReference type="Gene3D" id="3.30.70.1070">
    <property type="entry name" value="Sporulation related repeat"/>
    <property type="match status" value="1"/>
</dbReference>
<dbReference type="SUPFAM" id="SSF110997">
    <property type="entry name" value="Sporulation related repeat"/>
    <property type="match status" value="1"/>
</dbReference>
<gene>
    <name evidence="4" type="primary">rlpA</name>
    <name evidence="8" type="ORF">PQR63_07360</name>
</gene>
<dbReference type="PANTHER" id="PTHR34183:SF1">
    <property type="entry name" value="ENDOLYTIC PEPTIDOGLYCAN TRANSGLYCOSYLASE RLPA"/>
    <property type="match status" value="1"/>
</dbReference>
<dbReference type="InterPro" id="IPR009009">
    <property type="entry name" value="RlpA-like_DPBB"/>
</dbReference>
<dbReference type="EMBL" id="JAQQFR010000004">
    <property type="protein sequence ID" value="MFL9878190.1"/>
    <property type="molecule type" value="Genomic_DNA"/>
</dbReference>
<protein>
    <recommendedName>
        <fullName evidence="4">Endolytic peptidoglycan transglycosylase RlpA</fullName>
        <ecNumber evidence="4">4.2.2.-</ecNumber>
    </recommendedName>
</protein>
<evidence type="ECO:0000313" key="9">
    <source>
        <dbReference type="Proteomes" id="UP001629214"/>
    </source>
</evidence>
<dbReference type="InterPro" id="IPR007730">
    <property type="entry name" value="SPOR-like_dom"/>
</dbReference>
<accession>A0ABW8Z6R0</accession>
<dbReference type="CDD" id="cd22268">
    <property type="entry name" value="DPBB_RlpA-like"/>
    <property type="match status" value="1"/>
</dbReference>
<comment type="similarity">
    <text evidence="4 5">Belongs to the RlpA family.</text>
</comment>
<sequence length="401" mass="42337">MRVFFAPAAHTAHSARLTHLIRLVRPSSLLPYVRYARYVAILTPLALAACSSAPPMNTASPSPTASTPAARTANGKPLPALPAAGSGRGGYYKDDGPGDQPPDGLLDTPDADPKVEPFSKAGSRPYVVFGKTYTPITDDRPFKQRGIGSWYGKKFHGQKTSSGELYDMYKMTAAHPTLPIPSYARVTNLKTGAQVIVRINDRGPFHSTRIIDLSYTAALKLGYLSSGSSELEVERLLPDEINRIAENKRNGITTTPVPVNAANNANVANVTNTAPATSAVTVGSVAPQGQIMPISMTTLPPAAQAAGGGSNGESGTAGTSSAQLASGFYLQFGAYAQEANARSARDKLMQNLSGAVDKLETVVVNGLYRLYAGPYSSRPAAMDAAQLIRQRANVTGFVVER</sequence>
<dbReference type="InterPro" id="IPR034718">
    <property type="entry name" value="RlpA"/>
</dbReference>
<keyword evidence="9" id="KW-1185">Reference proteome</keyword>
<evidence type="ECO:0000256" key="6">
    <source>
        <dbReference type="SAM" id="MobiDB-lite"/>
    </source>
</evidence>
<dbReference type="Proteomes" id="UP001629214">
    <property type="component" value="Unassembled WGS sequence"/>
</dbReference>
<dbReference type="RefSeq" id="WP_408166935.1">
    <property type="nucleotide sequence ID" value="NZ_JAQQFR010000004.1"/>
</dbReference>
<keyword evidence="2 4" id="KW-0456">Lyase</keyword>
<evidence type="ECO:0000259" key="7">
    <source>
        <dbReference type="PROSITE" id="PS51724"/>
    </source>
</evidence>
<feature type="region of interest" description="Disordered" evidence="6">
    <location>
        <begin position="53"/>
        <end position="119"/>
    </location>
</feature>
<name>A0ABW8Z6R0_9BURK</name>
<dbReference type="InterPro" id="IPR036908">
    <property type="entry name" value="RlpA-like_sf"/>
</dbReference>
<dbReference type="NCBIfam" id="TIGR00413">
    <property type="entry name" value="rlpA"/>
    <property type="match status" value="1"/>
</dbReference>
<comment type="caution">
    <text evidence="8">The sequence shown here is derived from an EMBL/GenBank/DDBJ whole genome shotgun (WGS) entry which is preliminary data.</text>
</comment>
<keyword evidence="1" id="KW-0732">Signal</keyword>
<dbReference type="SUPFAM" id="SSF50685">
    <property type="entry name" value="Barwin-like endoglucanases"/>
    <property type="match status" value="1"/>
</dbReference>
<feature type="compositionally biased region" description="Low complexity" evidence="6">
    <location>
        <begin position="53"/>
        <end position="73"/>
    </location>
</feature>
<dbReference type="InterPro" id="IPR036680">
    <property type="entry name" value="SPOR-like_sf"/>
</dbReference>
<keyword evidence="3 4" id="KW-0961">Cell wall biogenesis/degradation</keyword>
<proteinExistence type="inferred from homology"/>
<evidence type="ECO:0000313" key="8">
    <source>
        <dbReference type="EMBL" id="MFL9878190.1"/>
    </source>
</evidence>
<comment type="function">
    <text evidence="4">Lytic transglycosylase with a strong preference for naked glycan strands that lack stem peptides.</text>
</comment>
<evidence type="ECO:0000256" key="4">
    <source>
        <dbReference type="HAMAP-Rule" id="MF_02071"/>
    </source>
</evidence>
<dbReference type="PROSITE" id="PS51724">
    <property type="entry name" value="SPOR"/>
    <property type="match status" value="1"/>
</dbReference>